<evidence type="ECO:0000313" key="4">
    <source>
        <dbReference type="Proteomes" id="UP000516421"/>
    </source>
</evidence>
<organism evidence="3 4">
    <name type="scientific">Rothia amarae</name>
    <dbReference type="NCBI Taxonomy" id="169480"/>
    <lineage>
        <taxon>Bacteria</taxon>
        <taxon>Bacillati</taxon>
        <taxon>Actinomycetota</taxon>
        <taxon>Actinomycetes</taxon>
        <taxon>Micrococcales</taxon>
        <taxon>Micrococcaceae</taxon>
        <taxon>Rothia</taxon>
    </lineage>
</organism>
<dbReference type="SUPFAM" id="SSF48452">
    <property type="entry name" value="TPR-like"/>
    <property type="match status" value="1"/>
</dbReference>
<dbReference type="Gene3D" id="3.40.30.10">
    <property type="entry name" value="Glutaredoxin"/>
    <property type="match status" value="1"/>
</dbReference>
<dbReference type="InterPro" id="IPR013766">
    <property type="entry name" value="Thioredoxin_domain"/>
</dbReference>
<protein>
    <submittedName>
        <fullName evidence="3">Tetratricopeptide repeat protein</fullName>
    </submittedName>
</protein>
<feature type="domain" description="Thioredoxin" evidence="2">
    <location>
        <begin position="52"/>
        <end position="150"/>
    </location>
</feature>
<dbReference type="InterPro" id="IPR011990">
    <property type="entry name" value="TPR-like_helical_dom_sf"/>
</dbReference>
<dbReference type="EMBL" id="CP061538">
    <property type="protein sequence ID" value="QNV40725.1"/>
    <property type="molecule type" value="Genomic_DNA"/>
</dbReference>
<dbReference type="Pfam" id="PF00085">
    <property type="entry name" value="Thioredoxin"/>
    <property type="match status" value="1"/>
</dbReference>
<dbReference type="RefSeq" id="WP_190618329.1">
    <property type="nucleotide sequence ID" value="NZ_CP061538.1"/>
</dbReference>
<sequence>MMSESPHEANQNIDLPASVRNAPDLSEFSTAPAVGETSQSAGDEPTWRFEVESGEDFQKFVQLSSQGAVVFAMYAEHSPASLETVENMEKLVNSAQGNLLLATVDITKQPEIGQAFQIQGVPAAVAVIAGQPAPMFNSQVTLEQLTDVMQQLLQIAAQQQLPGGFEPNVSQEQEKPLPPLHQEAVEAIDRGDFSAAETAYQKALNENPGDTDAKIGLAQVGLLSRVAHLNLQEERERAAENPQDVQASLNVADLDVAGGHVEDAFSRLITLFKAVDAEQKNVVRERLLELFEVVGSHDPRVTKARADLMMALF</sequence>
<evidence type="ECO:0000313" key="3">
    <source>
        <dbReference type="EMBL" id="QNV40725.1"/>
    </source>
</evidence>
<dbReference type="InterPro" id="IPR036249">
    <property type="entry name" value="Thioredoxin-like_sf"/>
</dbReference>
<dbReference type="Proteomes" id="UP000516421">
    <property type="component" value="Chromosome"/>
</dbReference>
<evidence type="ECO:0000256" key="1">
    <source>
        <dbReference type="SAM" id="MobiDB-lite"/>
    </source>
</evidence>
<dbReference type="KEGG" id="rama:IDM48_04830"/>
<feature type="region of interest" description="Disordered" evidence="1">
    <location>
        <begin position="1"/>
        <end position="44"/>
    </location>
</feature>
<keyword evidence="4" id="KW-1185">Reference proteome</keyword>
<name>A0A7H2BM29_9MICC</name>
<gene>
    <name evidence="3" type="ORF">IDM48_04830</name>
</gene>
<dbReference type="Gene3D" id="1.25.40.10">
    <property type="entry name" value="Tetratricopeptide repeat domain"/>
    <property type="match status" value="1"/>
</dbReference>
<proteinExistence type="predicted"/>
<dbReference type="SUPFAM" id="SSF52833">
    <property type="entry name" value="Thioredoxin-like"/>
    <property type="match status" value="1"/>
</dbReference>
<dbReference type="AlphaFoldDB" id="A0A7H2BM29"/>
<evidence type="ECO:0000259" key="2">
    <source>
        <dbReference type="Pfam" id="PF00085"/>
    </source>
</evidence>
<reference evidence="3 4" key="1">
    <citation type="submission" date="2020-09" db="EMBL/GenBank/DDBJ databases">
        <title>Investigation of environmental microbe.</title>
        <authorList>
            <person name="Ou Y."/>
            <person name="Kang Q."/>
        </authorList>
    </citation>
    <scope>NUCLEOTIDE SEQUENCE [LARGE SCALE GENOMIC DNA]</scope>
    <source>
        <strain evidence="3 4">KJZ-9</strain>
    </source>
</reference>
<dbReference type="Pfam" id="PF14561">
    <property type="entry name" value="TPR_20"/>
    <property type="match status" value="1"/>
</dbReference>
<accession>A0A7H2BM29</accession>
<dbReference type="GO" id="GO:0006950">
    <property type="term" value="P:response to stress"/>
    <property type="evidence" value="ECO:0007669"/>
    <property type="project" value="UniProtKB-ARBA"/>
</dbReference>